<keyword evidence="1" id="KW-0479">Metal-binding</keyword>
<reference evidence="4 5" key="1">
    <citation type="journal article" date="2019" name="Sci. Rep.">
        <title>Orb-weaving spider Araneus ventricosus genome elucidates the spidroin gene catalogue.</title>
        <authorList>
            <person name="Kono N."/>
            <person name="Nakamura H."/>
            <person name="Ohtoshi R."/>
            <person name="Moran D.A.P."/>
            <person name="Shinohara A."/>
            <person name="Yoshida Y."/>
            <person name="Fujiwara M."/>
            <person name="Mori M."/>
            <person name="Tomita M."/>
            <person name="Arakawa K."/>
        </authorList>
    </citation>
    <scope>NUCLEOTIDE SEQUENCE [LARGE SCALE GENOMIC DNA]</scope>
</reference>
<dbReference type="EMBL" id="BGPR01000691">
    <property type="protein sequence ID" value="GBM31729.1"/>
    <property type="molecule type" value="Genomic_DNA"/>
</dbReference>
<keyword evidence="2" id="KW-0812">Transmembrane</keyword>
<evidence type="ECO:0000313" key="5">
    <source>
        <dbReference type="Proteomes" id="UP000499080"/>
    </source>
</evidence>
<keyword evidence="2" id="KW-0472">Membrane</keyword>
<keyword evidence="1" id="KW-0862">Zinc</keyword>
<sequence>MFQSRWLPSLVGLRVFGVVGIQISLPFCMASSFCTVFSADAKFFIMSTPETFPEVSPFLIHKLILSTIGKVKIVKKPKPGDLLIEVSNPSQAATLSKLTTLGSLKVNNSVHKNLNFSRGVISERGLKKHTESELVQELSNQKVCAARRIQIKRDGKLIPTQHVVLTFSTPELPKLIKASYLSCPLKPYIPNQARCFKCQKFGHRQQTCRGASTICAKFSVAGHVSS</sequence>
<feature type="transmembrane region" description="Helical" evidence="2">
    <location>
        <begin position="15"/>
        <end position="37"/>
    </location>
</feature>
<dbReference type="InterPro" id="IPR036875">
    <property type="entry name" value="Znf_CCHC_sf"/>
</dbReference>
<dbReference type="AlphaFoldDB" id="A0A4Y2ETU3"/>
<dbReference type="InterPro" id="IPR001878">
    <property type="entry name" value="Znf_CCHC"/>
</dbReference>
<evidence type="ECO:0000259" key="3">
    <source>
        <dbReference type="PROSITE" id="PS50158"/>
    </source>
</evidence>
<dbReference type="GO" id="GO:0003676">
    <property type="term" value="F:nucleic acid binding"/>
    <property type="evidence" value="ECO:0007669"/>
    <property type="project" value="InterPro"/>
</dbReference>
<name>A0A4Y2ETU3_ARAVE</name>
<keyword evidence="5" id="KW-1185">Reference proteome</keyword>
<evidence type="ECO:0000256" key="2">
    <source>
        <dbReference type="SAM" id="Phobius"/>
    </source>
</evidence>
<organism evidence="4 5">
    <name type="scientific">Araneus ventricosus</name>
    <name type="common">Orbweaver spider</name>
    <name type="synonym">Epeira ventricosa</name>
    <dbReference type="NCBI Taxonomy" id="182803"/>
    <lineage>
        <taxon>Eukaryota</taxon>
        <taxon>Metazoa</taxon>
        <taxon>Ecdysozoa</taxon>
        <taxon>Arthropoda</taxon>
        <taxon>Chelicerata</taxon>
        <taxon>Arachnida</taxon>
        <taxon>Araneae</taxon>
        <taxon>Araneomorphae</taxon>
        <taxon>Entelegynae</taxon>
        <taxon>Araneoidea</taxon>
        <taxon>Araneidae</taxon>
        <taxon>Araneus</taxon>
    </lineage>
</organism>
<protein>
    <recommendedName>
        <fullName evidence="3">CCHC-type domain-containing protein</fullName>
    </recommendedName>
</protein>
<dbReference type="Proteomes" id="UP000499080">
    <property type="component" value="Unassembled WGS sequence"/>
</dbReference>
<comment type="caution">
    <text evidence="4">The sequence shown here is derived from an EMBL/GenBank/DDBJ whole genome shotgun (WGS) entry which is preliminary data.</text>
</comment>
<dbReference type="SUPFAM" id="SSF57756">
    <property type="entry name" value="Retrovirus zinc finger-like domains"/>
    <property type="match status" value="1"/>
</dbReference>
<dbReference type="GO" id="GO:0008270">
    <property type="term" value="F:zinc ion binding"/>
    <property type="evidence" value="ECO:0007669"/>
    <property type="project" value="UniProtKB-KW"/>
</dbReference>
<feature type="domain" description="CCHC-type" evidence="3">
    <location>
        <begin position="194"/>
        <end position="209"/>
    </location>
</feature>
<keyword evidence="1" id="KW-0863">Zinc-finger</keyword>
<keyword evidence="2" id="KW-1133">Transmembrane helix</keyword>
<dbReference type="OrthoDB" id="6435956at2759"/>
<gene>
    <name evidence="4" type="ORF">AVEN_45648_1</name>
</gene>
<proteinExistence type="predicted"/>
<accession>A0A4Y2ETU3</accession>
<dbReference type="PROSITE" id="PS50158">
    <property type="entry name" value="ZF_CCHC"/>
    <property type="match status" value="1"/>
</dbReference>
<evidence type="ECO:0000256" key="1">
    <source>
        <dbReference type="PROSITE-ProRule" id="PRU00047"/>
    </source>
</evidence>
<evidence type="ECO:0000313" key="4">
    <source>
        <dbReference type="EMBL" id="GBM31729.1"/>
    </source>
</evidence>